<dbReference type="SMART" id="SM00893">
    <property type="entry name" value="ETF"/>
    <property type="match status" value="1"/>
</dbReference>
<evidence type="ECO:0000256" key="1">
    <source>
        <dbReference type="ARBA" id="ARBA00022982"/>
    </source>
</evidence>
<dbReference type="InterPro" id="IPR012255">
    <property type="entry name" value="ETF_b"/>
</dbReference>
<feature type="domain" description="Electron transfer flavoprotein alpha/beta-subunit N-terminal" evidence="2">
    <location>
        <begin position="24"/>
        <end position="214"/>
    </location>
</feature>
<name>A0A6J4TXN9_9BACT</name>
<keyword evidence="1" id="KW-0249">Electron transport</keyword>
<proteinExistence type="predicted"/>
<dbReference type="Pfam" id="PF01012">
    <property type="entry name" value="ETF"/>
    <property type="match status" value="1"/>
</dbReference>
<protein>
    <submittedName>
        <fullName evidence="3">Electron transfer flavoprotein, beta subunit</fullName>
    </submittedName>
</protein>
<dbReference type="AlphaFoldDB" id="A0A6J4TXN9"/>
<dbReference type="PANTHER" id="PTHR21294">
    <property type="entry name" value="ELECTRON TRANSFER FLAVOPROTEIN BETA-SUBUNIT"/>
    <property type="match status" value="1"/>
</dbReference>
<evidence type="ECO:0000313" key="3">
    <source>
        <dbReference type="EMBL" id="CAA9534973.1"/>
    </source>
</evidence>
<keyword evidence="1" id="KW-0813">Transport</keyword>
<dbReference type="InterPro" id="IPR033948">
    <property type="entry name" value="ETF_beta_N"/>
</dbReference>
<dbReference type="Gene3D" id="3.40.50.620">
    <property type="entry name" value="HUPs"/>
    <property type="match status" value="1"/>
</dbReference>
<organism evidence="3">
    <name type="scientific">uncultured Thermomicrobiales bacterium</name>
    <dbReference type="NCBI Taxonomy" id="1645740"/>
    <lineage>
        <taxon>Bacteria</taxon>
        <taxon>Pseudomonadati</taxon>
        <taxon>Thermomicrobiota</taxon>
        <taxon>Thermomicrobia</taxon>
        <taxon>Thermomicrobiales</taxon>
        <taxon>environmental samples</taxon>
    </lineage>
</organism>
<dbReference type="PIRSF" id="PIRSF000090">
    <property type="entry name" value="Beta-ETF"/>
    <property type="match status" value="1"/>
</dbReference>
<accession>A0A6J4TXN9</accession>
<dbReference type="GO" id="GO:0009055">
    <property type="term" value="F:electron transfer activity"/>
    <property type="evidence" value="ECO:0007669"/>
    <property type="project" value="InterPro"/>
</dbReference>
<gene>
    <name evidence="3" type="ORF">AVDCRST_MAG49-350</name>
</gene>
<dbReference type="CDD" id="cd01714">
    <property type="entry name" value="ETF_beta"/>
    <property type="match status" value="1"/>
</dbReference>
<dbReference type="EMBL" id="CADCWG010000014">
    <property type="protein sequence ID" value="CAA9534973.1"/>
    <property type="molecule type" value="Genomic_DNA"/>
</dbReference>
<reference evidence="3" key="1">
    <citation type="submission" date="2020-02" db="EMBL/GenBank/DDBJ databases">
        <authorList>
            <person name="Meier V. D."/>
        </authorList>
    </citation>
    <scope>NUCLEOTIDE SEQUENCE</scope>
    <source>
        <strain evidence="3">AVDCRST_MAG49</strain>
    </source>
</reference>
<evidence type="ECO:0000259" key="2">
    <source>
        <dbReference type="SMART" id="SM00893"/>
    </source>
</evidence>
<dbReference type="InterPro" id="IPR014730">
    <property type="entry name" value="ETF_a/b_N"/>
</dbReference>
<dbReference type="SUPFAM" id="SSF52402">
    <property type="entry name" value="Adenine nucleotide alpha hydrolases-like"/>
    <property type="match status" value="1"/>
</dbReference>
<dbReference type="InterPro" id="IPR014729">
    <property type="entry name" value="Rossmann-like_a/b/a_fold"/>
</dbReference>
<sequence>MALTIAVLIKQVPDMGTVKIDRATGRPSFGGQQVVSSYDEIAVEEAIRLKEAHGGEVVVLCAGGPSAKDAITRSLAMGADRGVHLALADPNAADTLTVAGVLAAQLRALSPSPDVVLAGQASDDYATGQVGAQVAELLGWPHLSAVTDVAVADGELTVERDTEDGKQVCAVAPPVVLLALTGLNEPRLPSLKGIMAAKRKPVEAVTPPAPPAEDRVNWDDPYVPERGAAGVIVQDVPPAEAAERLVAWLREQRLV</sequence>